<dbReference type="EMBL" id="PEXA01000036">
    <property type="protein sequence ID" value="PIU33238.1"/>
    <property type="molecule type" value="Genomic_DNA"/>
</dbReference>
<dbReference type="InterPro" id="IPR006440">
    <property type="entry name" value="Doc"/>
</dbReference>
<dbReference type="PROSITE" id="PS51459">
    <property type="entry name" value="FIDO"/>
    <property type="match status" value="1"/>
</dbReference>
<dbReference type="AlphaFoldDB" id="A0A2M6YQ24"/>
<evidence type="ECO:0000313" key="3">
    <source>
        <dbReference type="Proteomes" id="UP000229559"/>
    </source>
</evidence>
<dbReference type="Gene3D" id="1.20.120.1870">
    <property type="entry name" value="Fic/DOC protein, Fido domain"/>
    <property type="match status" value="1"/>
</dbReference>
<feature type="domain" description="Fido" evidence="1">
    <location>
        <begin position="12"/>
        <end position="145"/>
    </location>
</feature>
<dbReference type="PANTHER" id="PTHR39426:SF1">
    <property type="entry name" value="HOMOLOGY TO DEATH-ON-CURING PROTEIN OF PHAGE P1"/>
    <property type="match status" value="1"/>
</dbReference>
<dbReference type="PANTHER" id="PTHR39426">
    <property type="entry name" value="HOMOLOGY TO DEATH-ON-CURING PROTEIN OF PHAGE P1"/>
    <property type="match status" value="1"/>
</dbReference>
<dbReference type="NCBIfam" id="TIGR01550">
    <property type="entry name" value="DOC_P1"/>
    <property type="match status" value="1"/>
</dbReference>
<dbReference type="InterPro" id="IPR003812">
    <property type="entry name" value="Fido"/>
</dbReference>
<reference evidence="3" key="1">
    <citation type="submission" date="2017-09" db="EMBL/GenBank/DDBJ databases">
        <title>Depth-based differentiation of microbial function through sediment-hosted aquifers and enrichment of novel symbionts in the deep terrestrial subsurface.</title>
        <authorList>
            <person name="Probst A.J."/>
            <person name="Ladd B."/>
            <person name="Jarett J.K."/>
            <person name="Geller-Mcgrath D.E."/>
            <person name="Sieber C.M.K."/>
            <person name="Emerson J.B."/>
            <person name="Anantharaman K."/>
            <person name="Thomas B.C."/>
            <person name="Malmstrom R."/>
            <person name="Stieglmeier M."/>
            <person name="Klingl A."/>
            <person name="Woyke T."/>
            <person name="Ryan C.M."/>
            <person name="Banfield J.F."/>
        </authorList>
    </citation>
    <scope>NUCLEOTIDE SEQUENCE [LARGE SCALE GENOMIC DNA]</scope>
</reference>
<dbReference type="Pfam" id="PF02661">
    <property type="entry name" value="Fic"/>
    <property type="match status" value="1"/>
</dbReference>
<dbReference type="InterPro" id="IPR053737">
    <property type="entry name" value="Type_II_TA_Toxin"/>
</dbReference>
<comment type="caution">
    <text evidence="2">The sequence shown here is derived from an EMBL/GenBank/DDBJ whole genome shotgun (WGS) entry which is preliminary data.</text>
</comment>
<dbReference type="InterPro" id="IPR036597">
    <property type="entry name" value="Fido-like_dom_sf"/>
</dbReference>
<dbReference type="SUPFAM" id="SSF140931">
    <property type="entry name" value="Fic-like"/>
    <property type="match status" value="1"/>
</dbReference>
<organism evidence="2 3">
    <name type="scientific">Candidatus Shapirobacteria bacterium CG07_land_8_20_14_0_80_39_12</name>
    <dbReference type="NCBI Taxonomy" id="1974480"/>
    <lineage>
        <taxon>Bacteria</taxon>
        <taxon>Candidatus Shapironibacteriota</taxon>
    </lineage>
</organism>
<gene>
    <name evidence="2" type="ORF">COT04_01140</name>
</gene>
<evidence type="ECO:0000259" key="1">
    <source>
        <dbReference type="PROSITE" id="PS51459"/>
    </source>
</evidence>
<name>A0A2M6YQ24_9BACT</name>
<sequence>MRRLDQKPRLWLTAESSEDILNRFSQNIQFDQPFDPFKKRDSDKLESILNSVKQTFGRQHLNPTVLDAAAAYFNQLVRGHAFENGNKRIAVLFTHVFLLLHGIEFTLDYMSIYKFALLLAIFSDRFNSSKTKEICRKIINDFTREIS</sequence>
<protein>
    <recommendedName>
        <fullName evidence="1">Fido domain-containing protein</fullName>
    </recommendedName>
</protein>
<proteinExistence type="predicted"/>
<dbReference type="GO" id="GO:0016301">
    <property type="term" value="F:kinase activity"/>
    <property type="evidence" value="ECO:0007669"/>
    <property type="project" value="InterPro"/>
</dbReference>
<dbReference type="Proteomes" id="UP000229559">
    <property type="component" value="Unassembled WGS sequence"/>
</dbReference>
<accession>A0A2M6YQ24</accession>
<evidence type="ECO:0000313" key="2">
    <source>
        <dbReference type="EMBL" id="PIU33238.1"/>
    </source>
</evidence>